<sequence>MGEVGVRNPTAQQSRADLAGILRLAARAFDAAQYCLRGSDGVKFNFPDNPPDIAGERSLSPPEIQAFASSFANKSSFDNNNNAGMKTEQYTSSPSVSVSVSVSDQGRAGIQVAESNETVEDWSSFLSMLDTNQGMSDYGFFPGLGDQFYPPPVYDNVDDDLDGDGDGDDFPQHSLFLWNF</sequence>
<keyword evidence="1" id="KW-0378">Hydrolase</keyword>
<dbReference type="EMBL" id="VEPZ02000799">
    <property type="protein sequence ID" value="KAE8718853.1"/>
    <property type="molecule type" value="Genomic_DNA"/>
</dbReference>
<proteinExistence type="predicted"/>
<organism evidence="1 2">
    <name type="scientific">Hibiscus syriacus</name>
    <name type="common">Rose of Sharon</name>
    <dbReference type="NCBI Taxonomy" id="106335"/>
    <lineage>
        <taxon>Eukaryota</taxon>
        <taxon>Viridiplantae</taxon>
        <taxon>Streptophyta</taxon>
        <taxon>Embryophyta</taxon>
        <taxon>Tracheophyta</taxon>
        <taxon>Spermatophyta</taxon>
        <taxon>Magnoliopsida</taxon>
        <taxon>eudicotyledons</taxon>
        <taxon>Gunneridae</taxon>
        <taxon>Pentapetalae</taxon>
        <taxon>rosids</taxon>
        <taxon>malvids</taxon>
        <taxon>Malvales</taxon>
        <taxon>Malvaceae</taxon>
        <taxon>Malvoideae</taxon>
        <taxon>Hibiscus</taxon>
    </lineage>
</organism>
<name>A0A6A3BQG1_HIBSY</name>
<dbReference type="GO" id="GO:0016787">
    <property type="term" value="F:hydrolase activity"/>
    <property type="evidence" value="ECO:0007669"/>
    <property type="project" value="UniProtKB-KW"/>
</dbReference>
<gene>
    <name evidence="1" type="ORF">F3Y22_tig00109987pilonHSYRG00115</name>
</gene>
<dbReference type="Proteomes" id="UP000436088">
    <property type="component" value="Unassembled WGS sequence"/>
</dbReference>
<evidence type="ECO:0000313" key="2">
    <source>
        <dbReference type="Proteomes" id="UP000436088"/>
    </source>
</evidence>
<comment type="caution">
    <text evidence="1">The sequence shown here is derived from an EMBL/GenBank/DDBJ whole genome shotgun (WGS) entry which is preliminary data.</text>
</comment>
<dbReference type="AlphaFoldDB" id="A0A6A3BQG1"/>
<protein>
    <submittedName>
        <fullName evidence="1">Ubiquitin carboxyl-terminal hydrolase family protein</fullName>
    </submittedName>
</protein>
<reference evidence="1" key="1">
    <citation type="submission" date="2019-09" db="EMBL/GenBank/DDBJ databases">
        <title>Draft genome information of white flower Hibiscus syriacus.</title>
        <authorList>
            <person name="Kim Y.-M."/>
        </authorList>
    </citation>
    <scope>NUCLEOTIDE SEQUENCE [LARGE SCALE GENOMIC DNA]</scope>
    <source>
        <strain evidence="1">YM2019G1</strain>
    </source>
</reference>
<evidence type="ECO:0000313" key="1">
    <source>
        <dbReference type="EMBL" id="KAE8718853.1"/>
    </source>
</evidence>
<keyword evidence="2" id="KW-1185">Reference proteome</keyword>
<accession>A0A6A3BQG1</accession>